<dbReference type="Proteomes" id="UP001553161">
    <property type="component" value="Unassembled WGS sequence"/>
</dbReference>
<feature type="signal peptide" evidence="1">
    <location>
        <begin position="1"/>
        <end position="21"/>
    </location>
</feature>
<dbReference type="RefSeq" id="WP_366194068.1">
    <property type="nucleotide sequence ID" value="NZ_JBFBVU010000022.1"/>
</dbReference>
<dbReference type="InterPro" id="IPR051043">
    <property type="entry name" value="Sulfatase_Mod_Factor_Kinase"/>
</dbReference>
<keyword evidence="4" id="KW-1185">Reference proteome</keyword>
<comment type="caution">
    <text evidence="3">The sequence shown here is derived from an EMBL/GenBank/DDBJ whole genome shotgun (WGS) entry which is preliminary data.</text>
</comment>
<evidence type="ECO:0000259" key="2">
    <source>
        <dbReference type="Pfam" id="PF03781"/>
    </source>
</evidence>
<dbReference type="SUPFAM" id="SSF56436">
    <property type="entry name" value="C-type lectin-like"/>
    <property type="match status" value="1"/>
</dbReference>
<dbReference type="InterPro" id="IPR042095">
    <property type="entry name" value="SUMF_sf"/>
</dbReference>
<evidence type="ECO:0000256" key="1">
    <source>
        <dbReference type="SAM" id="SignalP"/>
    </source>
</evidence>
<organism evidence="3 4">
    <name type="scientific">Meridianimarinicoccus marinus</name>
    <dbReference type="NCBI Taxonomy" id="3231483"/>
    <lineage>
        <taxon>Bacteria</taxon>
        <taxon>Pseudomonadati</taxon>
        <taxon>Pseudomonadota</taxon>
        <taxon>Alphaproteobacteria</taxon>
        <taxon>Rhodobacterales</taxon>
        <taxon>Paracoccaceae</taxon>
        <taxon>Meridianimarinicoccus</taxon>
    </lineage>
</organism>
<dbReference type="EMBL" id="JBFBVU010000022">
    <property type="protein sequence ID" value="MEV8468113.1"/>
    <property type="molecule type" value="Genomic_DNA"/>
</dbReference>
<accession>A0ABV3L9C9</accession>
<dbReference type="Pfam" id="PF03781">
    <property type="entry name" value="FGE-sulfatase"/>
    <property type="match status" value="1"/>
</dbReference>
<name>A0ABV3L9C9_9RHOB</name>
<keyword evidence="1" id="KW-0732">Signal</keyword>
<dbReference type="Gene3D" id="3.90.1580.10">
    <property type="entry name" value="paralog of FGE (formylglycine-generating enzyme)"/>
    <property type="match status" value="1"/>
</dbReference>
<sequence>MNRVCLIVWLAGAALAVSAHAQGLLLPAPKERLVQDCDHCPVMVVLPDGLMISQTPVTRGQFRAYAEATAYKRTGWGCNWSFAHIEQTDMHPVVCVSYLDAAGYAVWLSDLTGQSYRLPTRAEVRYAALGGSTGNYWWGQSVGVGRANCDGCGGADAGTGTVPVGTYDKNRYNVADAVGNVWIWTSDCATDDCEERYLIGGGWSSSPAALRMDAEIWNRADAPYNHYGMRVVREGEF</sequence>
<gene>
    <name evidence="3" type="ORF">AB0T83_15150</name>
</gene>
<evidence type="ECO:0000313" key="3">
    <source>
        <dbReference type="EMBL" id="MEV8468113.1"/>
    </source>
</evidence>
<reference evidence="3 4" key="1">
    <citation type="submission" date="2024-07" db="EMBL/GenBank/DDBJ databases">
        <authorList>
            <person name="Kang M."/>
        </authorList>
    </citation>
    <scope>NUCLEOTIDE SEQUENCE [LARGE SCALE GENOMIC DNA]</scope>
    <source>
        <strain evidence="3 4">DFM31</strain>
    </source>
</reference>
<dbReference type="PANTHER" id="PTHR23150:SF19">
    <property type="entry name" value="FORMYLGLYCINE-GENERATING ENZYME"/>
    <property type="match status" value="1"/>
</dbReference>
<dbReference type="InterPro" id="IPR016187">
    <property type="entry name" value="CTDL_fold"/>
</dbReference>
<feature type="chain" id="PRO_5047262159" evidence="1">
    <location>
        <begin position="22"/>
        <end position="237"/>
    </location>
</feature>
<evidence type="ECO:0000313" key="4">
    <source>
        <dbReference type="Proteomes" id="UP001553161"/>
    </source>
</evidence>
<dbReference type="PANTHER" id="PTHR23150">
    <property type="entry name" value="SULFATASE MODIFYING FACTOR 1, 2"/>
    <property type="match status" value="1"/>
</dbReference>
<protein>
    <submittedName>
        <fullName evidence="3">SUMF1/EgtB/PvdO family nonheme iron enzyme</fullName>
    </submittedName>
</protein>
<feature type="domain" description="Sulfatase-modifying factor enzyme-like" evidence="2">
    <location>
        <begin position="41"/>
        <end position="233"/>
    </location>
</feature>
<dbReference type="InterPro" id="IPR005532">
    <property type="entry name" value="SUMF_dom"/>
</dbReference>
<proteinExistence type="predicted"/>